<reference evidence="1 2" key="1">
    <citation type="journal article" date="2014" name="Genome Announc.">
        <title>Draft Genome Sequence of the Haloacid-Degrading Burkholderia caribensis Strain MBA4.</title>
        <authorList>
            <person name="Pan Y."/>
            <person name="Kong K.F."/>
            <person name="Tsang J.S."/>
        </authorList>
    </citation>
    <scope>NUCLEOTIDE SEQUENCE [LARGE SCALE GENOMIC DNA]</scope>
    <source>
        <strain evidence="1 2">MBA4</strain>
    </source>
</reference>
<proteinExistence type="predicted"/>
<sequence>MSGSGAPRKCFSHTLHACFIRAAPPAWENSLWTALFLLNDFFELRFSTFVLYLTLQHTPRTRTVRQRT</sequence>
<name>A0A0N7JTZ8_9BURK</name>
<evidence type="ECO:0000313" key="2">
    <source>
        <dbReference type="Proteomes" id="UP000019146"/>
    </source>
</evidence>
<organism evidence="1 2">
    <name type="scientific">Paraburkholderia caribensis MBA4</name>
    <dbReference type="NCBI Taxonomy" id="1323664"/>
    <lineage>
        <taxon>Bacteria</taxon>
        <taxon>Pseudomonadati</taxon>
        <taxon>Pseudomonadota</taxon>
        <taxon>Betaproteobacteria</taxon>
        <taxon>Burkholderiales</taxon>
        <taxon>Burkholderiaceae</taxon>
        <taxon>Paraburkholderia</taxon>
    </lineage>
</organism>
<dbReference type="Proteomes" id="UP000019146">
    <property type="component" value="Chromosome 1"/>
</dbReference>
<dbReference type="EMBL" id="CP012746">
    <property type="protein sequence ID" value="ALL65013.1"/>
    <property type="molecule type" value="Genomic_DNA"/>
</dbReference>
<accession>A0A0N7JTZ8</accession>
<gene>
    <name evidence="1" type="ORF">K788_0002514</name>
</gene>
<protein>
    <submittedName>
        <fullName evidence="1">Uncharacterized protein</fullName>
    </submittedName>
</protein>
<dbReference type="AlphaFoldDB" id="A0A0N7JTZ8"/>
<dbReference type="KEGG" id="bcai:K788_0002514"/>
<evidence type="ECO:0000313" key="1">
    <source>
        <dbReference type="EMBL" id="ALL65013.1"/>
    </source>
</evidence>